<comment type="caution">
    <text evidence="2">The sequence shown here is derived from an EMBL/GenBank/DDBJ whole genome shotgun (WGS) entry which is preliminary data.</text>
</comment>
<gene>
    <name evidence="2" type="ORF">C491_18004</name>
</gene>
<reference evidence="2 3" key="1">
    <citation type="journal article" date="2014" name="PLoS Genet.">
        <title>Phylogenetically driven sequencing of extremely halophilic archaea reveals strategies for static and dynamic osmo-response.</title>
        <authorList>
            <person name="Becker E.A."/>
            <person name="Seitzer P.M."/>
            <person name="Tritt A."/>
            <person name="Larsen D."/>
            <person name="Krusor M."/>
            <person name="Yao A.I."/>
            <person name="Wu D."/>
            <person name="Madern D."/>
            <person name="Eisen J.A."/>
            <person name="Darling A.E."/>
            <person name="Facciotti M.T."/>
        </authorList>
    </citation>
    <scope>NUCLEOTIDE SEQUENCE [LARGE SCALE GENOMIC DNA]</scope>
    <source>
        <strain evidence="2 3">DSM 10524</strain>
    </source>
</reference>
<evidence type="ECO:0000313" key="3">
    <source>
        <dbReference type="Proteomes" id="UP000011688"/>
    </source>
</evidence>
<dbReference type="Proteomes" id="UP000011688">
    <property type="component" value="Unassembled WGS sequence"/>
</dbReference>
<proteinExistence type="predicted"/>
<dbReference type="EMBL" id="AOIB01000036">
    <property type="protein sequence ID" value="ELY54521.1"/>
    <property type="molecule type" value="Genomic_DNA"/>
</dbReference>
<dbReference type="RefSeq" id="WP_005558741.1">
    <property type="nucleotide sequence ID" value="NZ_AOIB01000036.1"/>
</dbReference>
<dbReference type="InterPro" id="IPR055768">
    <property type="entry name" value="DUF7344"/>
</dbReference>
<dbReference type="AlphaFoldDB" id="L9WZE5"/>
<name>L9WZE5_9EURY</name>
<evidence type="ECO:0000313" key="2">
    <source>
        <dbReference type="EMBL" id="ELY54521.1"/>
    </source>
</evidence>
<feature type="domain" description="DUF7344" evidence="1">
    <location>
        <begin position="8"/>
        <end position="81"/>
    </location>
</feature>
<evidence type="ECO:0000259" key="1">
    <source>
        <dbReference type="Pfam" id="PF24035"/>
    </source>
</evidence>
<sequence length="118" mass="13563">MNRTEALAVLASADRQLVLHELVERNQTVTLEGLSRSVAARRHQIPPEDLDGREIERARYRLRHTHLPKLAEEGIIDSNWEESVSLADGERTDRVFGLSEELECWPPDDSLGYPYRSR</sequence>
<dbReference type="eggNOG" id="arCOG03828">
    <property type="taxonomic scope" value="Archaea"/>
</dbReference>
<dbReference type="Pfam" id="PF24035">
    <property type="entry name" value="DUF7344"/>
    <property type="match status" value="1"/>
</dbReference>
<accession>L9WZE5</accession>
<dbReference type="OrthoDB" id="155703at2157"/>
<organism evidence="2 3">
    <name type="scientific">Natronococcus amylolyticus DSM 10524</name>
    <dbReference type="NCBI Taxonomy" id="1227497"/>
    <lineage>
        <taxon>Archaea</taxon>
        <taxon>Methanobacteriati</taxon>
        <taxon>Methanobacteriota</taxon>
        <taxon>Stenosarchaea group</taxon>
        <taxon>Halobacteria</taxon>
        <taxon>Halobacteriales</taxon>
        <taxon>Natrialbaceae</taxon>
        <taxon>Natronococcus</taxon>
    </lineage>
</organism>
<keyword evidence="3" id="KW-1185">Reference proteome</keyword>
<protein>
    <recommendedName>
        <fullName evidence="1">DUF7344 domain-containing protein</fullName>
    </recommendedName>
</protein>